<keyword evidence="5" id="KW-1185">Reference proteome</keyword>
<reference evidence="3" key="2">
    <citation type="submission" date="2020-09" db="EMBL/GenBank/DDBJ databases">
        <authorList>
            <person name="Kikuchi T."/>
        </authorList>
    </citation>
    <scope>NUCLEOTIDE SEQUENCE</scope>
    <source>
        <strain evidence="3">Ka4C1</strain>
    </source>
</reference>
<feature type="compositionally biased region" description="Polar residues" evidence="1">
    <location>
        <begin position="139"/>
        <end position="153"/>
    </location>
</feature>
<dbReference type="AlphaFoldDB" id="A0A1I7RRW5"/>
<reference evidence="6" key="1">
    <citation type="submission" date="2016-11" db="UniProtKB">
        <authorList>
            <consortium name="WormBaseParasite"/>
        </authorList>
    </citation>
    <scope>IDENTIFICATION</scope>
</reference>
<dbReference type="Proteomes" id="UP000095284">
    <property type="component" value="Unplaced"/>
</dbReference>
<evidence type="ECO:0000313" key="5">
    <source>
        <dbReference type="Proteomes" id="UP000659654"/>
    </source>
</evidence>
<feature type="compositionally biased region" description="Basic and acidic residues" evidence="1">
    <location>
        <begin position="59"/>
        <end position="104"/>
    </location>
</feature>
<accession>A0A1I7RRW5</accession>
<organism evidence="4 6">
    <name type="scientific">Bursaphelenchus xylophilus</name>
    <name type="common">Pinewood nematode worm</name>
    <name type="synonym">Aphelenchoides xylophilus</name>
    <dbReference type="NCBI Taxonomy" id="6326"/>
    <lineage>
        <taxon>Eukaryota</taxon>
        <taxon>Metazoa</taxon>
        <taxon>Ecdysozoa</taxon>
        <taxon>Nematoda</taxon>
        <taxon>Chromadorea</taxon>
        <taxon>Rhabditida</taxon>
        <taxon>Tylenchina</taxon>
        <taxon>Tylenchomorpha</taxon>
        <taxon>Aphelenchoidea</taxon>
        <taxon>Aphelenchoididae</taxon>
        <taxon>Bursaphelenchus</taxon>
    </lineage>
</organism>
<dbReference type="WBParaSite" id="BXY_0346300.1">
    <property type="protein sequence ID" value="BXY_0346300.1"/>
    <property type="gene ID" value="BXY_0346300"/>
</dbReference>
<name>A0A1I7RRW5_BURXY</name>
<evidence type="ECO:0000313" key="6">
    <source>
        <dbReference type="WBParaSite" id="BXY_0346300.1"/>
    </source>
</evidence>
<feature type="compositionally biased region" description="Basic and acidic residues" evidence="1">
    <location>
        <begin position="111"/>
        <end position="138"/>
    </location>
</feature>
<keyword evidence="2" id="KW-0812">Transmembrane</keyword>
<dbReference type="Proteomes" id="UP000582659">
    <property type="component" value="Unassembled WGS sequence"/>
</dbReference>
<proteinExistence type="predicted"/>
<evidence type="ECO:0000256" key="2">
    <source>
        <dbReference type="SAM" id="Phobius"/>
    </source>
</evidence>
<evidence type="ECO:0000313" key="3">
    <source>
        <dbReference type="EMBL" id="CAD5231885.1"/>
    </source>
</evidence>
<dbReference type="Proteomes" id="UP000659654">
    <property type="component" value="Unassembled WGS sequence"/>
</dbReference>
<keyword evidence="2" id="KW-0472">Membrane</keyword>
<keyword evidence="2" id="KW-1133">Transmembrane helix</keyword>
<dbReference type="EMBL" id="CAJFCV020000005">
    <property type="protein sequence ID" value="CAG9123431.1"/>
    <property type="molecule type" value="Genomic_DNA"/>
</dbReference>
<evidence type="ECO:0000256" key="1">
    <source>
        <dbReference type="SAM" id="MobiDB-lite"/>
    </source>
</evidence>
<protein>
    <submittedName>
        <fullName evidence="3">(pine wood nematode) hypothetical protein</fullName>
    </submittedName>
</protein>
<sequence>MFVPGPSHFNPSYLFHLALIICTFIFLGTLIPECCKKKINSKKSTQKVFPTDTNVAKNSKIDSGDVLESKEKDKTNPSKEQTKREESKSTTKNIDKEDNKKSAKLEVSAARNEDDSCKADPQHSDPVIEDKMSNKSEAKQPQSQDQADPSNNP</sequence>
<dbReference type="EMBL" id="CAJFDI010000005">
    <property type="protein sequence ID" value="CAD5231885.1"/>
    <property type="molecule type" value="Genomic_DNA"/>
</dbReference>
<feature type="region of interest" description="Disordered" evidence="1">
    <location>
        <begin position="44"/>
        <end position="153"/>
    </location>
</feature>
<feature type="transmembrane region" description="Helical" evidence="2">
    <location>
        <begin position="12"/>
        <end position="32"/>
    </location>
</feature>
<evidence type="ECO:0000313" key="4">
    <source>
        <dbReference type="Proteomes" id="UP000095284"/>
    </source>
</evidence>
<gene>
    <name evidence="3" type="ORF">BXYJ_LOCUS11976</name>
</gene>